<proteinExistence type="predicted"/>
<gene>
    <name evidence="1" type="ORF">FEF34_39715</name>
</gene>
<dbReference type="SUPFAM" id="SSF102114">
    <property type="entry name" value="Radical SAM enzymes"/>
    <property type="match status" value="1"/>
</dbReference>
<accession>A0A5R9DW13</accession>
<dbReference type="PANTHER" id="PTHR11228:SF7">
    <property type="entry name" value="PQQA PEPTIDE CYCLASE"/>
    <property type="match status" value="1"/>
</dbReference>
<dbReference type="PANTHER" id="PTHR11228">
    <property type="entry name" value="RADICAL SAM DOMAIN PROTEIN"/>
    <property type="match status" value="1"/>
</dbReference>
<organism evidence="1 2">
    <name type="scientific">Streptomyces marianii</name>
    <dbReference type="NCBI Taxonomy" id="1817406"/>
    <lineage>
        <taxon>Bacteria</taxon>
        <taxon>Bacillati</taxon>
        <taxon>Actinomycetota</taxon>
        <taxon>Actinomycetes</taxon>
        <taxon>Kitasatosporales</taxon>
        <taxon>Streptomycetaceae</taxon>
        <taxon>Streptomyces</taxon>
    </lineage>
</organism>
<evidence type="ECO:0000313" key="1">
    <source>
        <dbReference type="EMBL" id="TLQ38951.1"/>
    </source>
</evidence>
<protein>
    <submittedName>
        <fullName evidence="1">Radical SAM protein</fullName>
    </submittedName>
</protein>
<keyword evidence="2" id="KW-1185">Reference proteome</keyword>
<dbReference type="Proteomes" id="UP000305921">
    <property type="component" value="Unassembled WGS sequence"/>
</dbReference>
<dbReference type="Gene3D" id="3.20.20.70">
    <property type="entry name" value="Aldolase class I"/>
    <property type="match status" value="1"/>
</dbReference>
<dbReference type="RefSeq" id="WP_138058321.1">
    <property type="nucleotide sequence ID" value="NZ_VAWE01000003.1"/>
</dbReference>
<name>A0A5R9DW13_9ACTN</name>
<dbReference type="InterPro" id="IPR058240">
    <property type="entry name" value="rSAM_sf"/>
</dbReference>
<evidence type="ECO:0000313" key="2">
    <source>
        <dbReference type="Proteomes" id="UP000305921"/>
    </source>
</evidence>
<dbReference type="InterPro" id="IPR013785">
    <property type="entry name" value="Aldolase_TIM"/>
</dbReference>
<sequence>MIKEGSYLFVEGAGPVEPFRGKYAAKSADVFERVRARWTQAGLDPASAYLPMRIELELTTKCDDSCPSCGMGALPLVEGRTLSDGQIRFLLQQFASIGLPSIAITGGEPFTAWRALLKLIEGAREQHIDISKLTTNGSWGTVARCPRVFERLEKAGFLDGKLFVPLLMLSIGEQTTPLESVTRILHHAVTHYSERELNVAVSSLADPATRRHKVDDLIAIYESAYGQFPHDRVHSTMRVYLANERLEGQAPVHRPGHTPVAKWMDHCFDCFAPTVGAYVLPTSLLKNDGDWYTCAAFNVPEKLAFGNLLRERAIDVIARTAASPYVQRVRAGGGLKALHDVVPRDFTENTTCTSFCDSCALLIDQFDEKSGSTTGHRTPRVIPPAALLARTNGATSGSGS</sequence>
<dbReference type="InterPro" id="IPR050377">
    <property type="entry name" value="Radical_SAM_PqqE_MftC-like"/>
</dbReference>
<dbReference type="OrthoDB" id="7021155at2"/>
<comment type="caution">
    <text evidence="1">The sequence shown here is derived from an EMBL/GenBank/DDBJ whole genome shotgun (WGS) entry which is preliminary data.</text>
</comment>
<dbReference type="EMBL" id="VAWE01000003">
    <property type="protein sequence ID" value="TLQ38951.1"/>
    <property type="molecule type" value="Genomic_DNA"/>
</dbReference>
<dbReference type="AlphaFoldDB" id="A0A5R9DW13"/>
<reference evidence="1 2" key="1">
    <citation type="submission" date="2019-05" db="EMBL/GenBank/DDBJ databases">
        <title>Streptomyces marianii sp. nov., a novel marine actinomycete from southern coast of India.</title>
        <authorList>
            <person name="Iniyan A.M."/>
            <person name="Wink J."/>
            <person name="Ramprasad E."/>
            <person name="Ramana C.V."/>
            <person name="Bunk B."/>
            <person name="Sproer C."/>
            <person name="Joseph F.-J.R.S."/>
            <person name="Vincent S.G.P."/>
        </authorList>
    </citation>
    <scope>NUCLEOTIDE SEQUENCE [LARGE SCALE GENOMIC DNA]</scope>
    <source>
        <strain evidence="1 2">ICN19</strain>
    </source>
</reference>